<dbReference type="Proteomes" id="UP000250028">
    <property type="component" value="Unassembled WGS sequence"/>
</dbReference>
<dbReference type="GO" id="GO:0046872">
    <property type="term" value="F:metal ion binding"/>
    <property type="evidence" value="ECO:0007669"/>
    <property type="project" value="UniProtKB-KW"/>
</dbReference>
<feature type="binding site" evidence="9">
    <location>
        <position position="425"/>
    </location>
    <ligand>
        <name>Zn(2+)</name>
        <dbReference type="ChEBI" id="CHEBI:29105"/>
    </ligand>
</feature>
<dbReference type="NCBIfam" id="NF005932">
    <property type="entry name" value="PRK07956.1"/>
    <property type="match status" value="1"/>
</dbReference>
<reference evidence="12" key="1">
    <citation type="submission" date="2016-10" db="EMBL/GenBank/DDBJ databases">
        <authorList>
            <person name="Varghese N."/>
            <person name="Submissions S."/>
        </authorList>
    </citation>
    <scope>NUCLEOTIDE SEQUENCE [LARGE SCALE GENOMIC DNA]</scope>
    <source>
        <strain evidence="12">DSM 22951</strain>
    </source>
</reference>
<dbReference type="InterPro" id="IPR013839">
    <property type="entry name" value="DNAligase_adenylation"/>
</dbReference>
<evidence type="ECO:0000256" key="3">
    <source>
        <dbReference type="ARBA" id="ARBA00022723"/>
    </source>
</evidence>
<dbReference type="SUPFAM" id="SSF52113">
    <property type="entry name" value="BRCT domain"/>
    <property type="match status" value="1"/>
</dbReference>
<keyword evidence="12" id="KW-1185">Reference proteome</keyword>
<dbReference type="PIRSF" id="PIRSF001604">
    <property type="entry name" value="LigA"/>
    <property type="match status" value="1"/>
</dbReference>
<keyword evidence="1 9" id="KW-0436">Ligase</keyword>
<dbReference type="InterPro" id="IPR010994">
    <property type="entry name" value="RuvA_2-like"/>
</dbReference>
<comment type="similarity">
    <text evidence="9">Belongs to the NAD-dependent DNA ligase family. LigA subfamily.</text>
</comment>
<feature type="binding site" evidence="9">
    <location>
        <position position="328"/>
    </location>
    <ligand>
        <name>NAD(+)</name>
        <dbReference type="ChEBI" id="CHEBI:57540"/>
    </ligand>
</feature>
<dbReference type="Pfam" id="PF03120">
    <property type="entry name" value="OB_DNA_ligase"/>
    <property type="match status" value="1"/>
</dbReference>
<dbReference type="InterPro" id="IPR041663">
    <property type="entry name" value="DisA/LigA_HHH"/>
</dbReference>
<evidence type="ECO:0000313" key="12">
    <source>
        <dbReference type="Proteomes" id="UP000250028"/>
    </source>
</evidence>
<dbReference type="SUPFAM" id="SSF56091">
    <property type="entry name" value="DNA ligase/mRNA capping enzyme, catalytic domain"/>
    <property type="match status" value="1"/>
</dbReference>
<dbReference type="NCBIfam" id="TIGR00575">
    <property type="entry name" value="dnlj"/>
    <property type="match status" value="1"/>
</dbReference>
<keyword evidence="2 9" id="KW-0235">DNA replication</keyword>
<feature type="binding site" evidence="9">
    <location>
        <position position="304"/>
    </location>
    <ligand>
        <name>NAD(+)</name>
        <dbReference type="ChEBI" id="CHEBI:57540"/>
    </ligand>
</feature>
<dbReference type="SUPFAM" id="SSF50249">
    <property type="entry name" value="Nucleic acid-binding proteins"/>
    <property type="match status" value="1"/>
</dbReference>
<dbReference type="Gene3D" id="3.30.470.30">
    <property type="entry name" value="DNA ligase/mRNA capping enzyme"/>
    <property type="match status" value="1"/>
</dbReference>
<dbReference type="CDD" id="cd17748">
    <property type="entry name" value="BRCT_DNA_ligase_like"/>
    <property type="match status" value="1"/>
</dbReference>
<protein>
    <recommendedName>
        <fullName evidence="9">DNA ligase</fullName>
        <ecNumber evidence="9">6.5.1.2</ecNumber>
    </recommendedName>
    <alternativeName>
        <fullName evidence="9">Polydeoxyribonucleotide synthase [NAD(+)]</fullName>
    </alternativeName>
</protein>
<feature type="binding site" evidence="9">
    <location>
        <position position="438"/>
    </location>
    <ligand>
        <name>Zn(2+)</name>
        <dbReference type="ChEBI" id="CHEBI:29105"/>
    </ligand>
</feature>
<gene>
    <name evidence="9" type="primary">ligA</name>
    <name evidence="11" type="ORF">SAMN04489750_1762</name>
</gene>
<dbReference type="Gene3D" id="2.40.50.140">
    <property type="entry name" value="Nucleic acid-binding proteins"/>
    <property type="match status" value="1"/>
</dbReference>
<keyword evidence="3 9" id="KW-0479">Metal-binding</keyword>
<feature type="binding site" evidence="9">
    <location>
        <begin position="35"/>
        <end position="39"/>
    </location>
    <ligand>
        <name>NAD(+)</name>
        <dbReference type="ChEBI" id="CHEBI:57540"/>
    </ligand>
</feature>
<keyword evidence="9" id="KW-0464">Manganese</keyword>
<feature type="active site" description="N6-AMP-lysine intermediate" evidence="9">
    <location>
        <position position="119"/>
    </location>
</feature>
<dbReference type="GO" id="GO:0003911">
    <property type="term" value="F:DNA ligase (NAD+) activity"/>
    <property type="evidence" value="ECO:0007669"/>
    <property type="project" value="UniProtKB-UniRule"/>
</dbReference>
<keyword evidence="7 9" id="KW-0234">DNA repair</keyword>
<evidence type="ECO:0000256" key="9">
    <source>
        <dbReference type="HAMAP-Rule" id="MF_01588"/>
    </source>
</evidence>
<comment type="cofactor">
    <cofactor evidence="9">
        <name>Mg(2+)</name>
        <dbReference type="ChEBI" id="CHEBI:18420"/>
    </cofactor>
    <cofactor evidence="9">
        <name>Mn(2+)</name>
        <dbReference type="ChEBI" id="CHEBI:29035"/>
    </cofactor>
</comment>
<dbReference type="InterPro" id="IPR013840">
    <property type="entry name" value="DNAligase_N"/>
</dbReference>
<evidence type="ECO:0000256" key="7">
    <source>
        <dbReference type="ARBA" id="ARBA00023204"/>
    </source>
</evidence>
<dbReference type="HAMAP" id="MF_01588">
    <property type="entry name" value="DNA_ligase_A"/>
    <property type="match status" value="1"/>
</dbReference>
<feature type="binding site" evidence="9">
    <location>
        <position position="443"/>
    </location>
    <ligand>
        <name>Zn(2+)</name>
        <dbReference type="ChEBI" id="CHEBI:29105"/>
    </ligand>
</feature>
<evidence type="ECO:0000256" key="6">
    <source>
        <dbReference type="ARBA" id="ARBA00023027"/>
    </source>
</evidence>
<dbReference type="Gene3D" id="1.10.150.20">
    <property type="entry name" value="5' to 3' exonuclease, C-terminal subdomain"/>
    <property type="match status" value="2"/>
</dbReference>
<dbReference type="SMART" id="SM00292">
    <property type="entry name" value="BRCT"/>
    <property type="match status" value="1"/>
</dbReference>
<dbReference type="SUPFAM" id="SSF47781">
    <property type="entry name" value="RuvA domain 2-like"/>
    <property type="match status" value="1"/>
</dbReference>
<dbReference type="Gene3D" id="3.40.50.10190">
    <property type="entry name" value="BRCT domain"/>
    <property type="match status" value="1"/>
</dbReference>
<dbReference type="InterPro" id="IPR036420">
    <property type="entry name" value="BRCT_dom_sf"/>
</dbReference>
<dbReference type="RefSeq" id="WP_109685037.1">
    <property type="nucleotide sequence ID" value="NZ_QGDN01000001.1"/>
</dbReference>
<name>A0A2Y9BTR1_9MICO</name>
<dbReference type="OrthoDB" id="9759736at2"/>
<proteinExistence type="inferred from homology"/>
<dbReference type="Pfam" id="PF00533">
    <property type="entry name" value="BRCT"/>
    <property type="match status" value="1"/>
</dbReference>
<dbReference type="Pfam" id="PF01653">
    <property type="entry name" value="DNA_ligase_aden"/>
    <property type="match status" value="1"/>
</dbReference>
<evidence type="ECO:0000256" key="4">
    <source>
        <dbReference type="ARBA" id="ARBA00022763"/>
    </source>
</evidence>
<evidence type="ECO:0000256" key="1">
    <source>
        <dbReference type="ARBA" id="ARBA00022598"/>
    </source>
</evidence>
<dbReference type="InterPro" id="IPR001357">
    <property type="entry name" value="BRCT_dom"/>
</dbReference>
<evidence type="ECO:0000256" key="2">
    <source>
        <dbReference type="ARBA" id="ARBA00022705"/>
    </source>
</evidence>
<dbReference type="EC" id="6.5.1.2" evidence="9"/>
<dbReference type="Gene3D" id="1.10.287.610">
    <property type="entry name" value="Helix hairpin bin"/>
    <property type="match status" value="1"/>
</dbReference>
<dbReference type="GO" id="GO:0006260">
    <property type="term" value="P:DNA replication"/>
    <property type="evidence" value="ECO:0007669"/>
    <property type="project" value="UniProtKB-KW"/>
</dbReference>
<dbReference type="InterPro" id="IPR001679">
    <property type="entry name" value="DNA_ligase"/>
</dbReference>
<dbReference type="AlphaFoldDB" id="A0A2Y9BTR1"/>
<accession>A0A2Y9BTR1</accession>
<evidence type="ECO:0000256" key="5">
    <source>
        <dbReference type="ARBA" id="ARBA00022833"/>
    </source>
</evidence>
<keyword evidence="9" id="KW-0460">Magnesium</keyword>
<keyword evidence="5 9" id="KW-0862">Zinc</keyword>
<dbReference type="EMBL" id="UESZ01000001">
    <property type="protein sequence ID" value="SSA34442.1"/>
    <property type="molecule type" value="Genomic_DNA"/>
</dbReference>
<feature type="binding site" evidence="9">
    <location>
        <position position="140"/>
    </location>
    <ligand>
        <name>NAD(+)</name>
        <dbReference type="ChEBI" id="CHEBI:57540"/>
    </ligand>
</feature>
<comment type="function">
    <text evidence="9">DNA ligase that catalyzes the formation of phosphodiester linkages between 5'-phosphoryl and 3'-hydroxyl groups in double-stranded DNA using NAD as a coenzyme and as the energy source for the reaction. It is essential for DNA replication and repair of damaged DNA.</text>
</comment>
<feature type="binding site" evidence="9">
    <location>
        <position position="117"/>
    </location>
    <ligand>
        <name>NAD(+)</name>
        <dbReference type="ChEBI" id="CHEBI:57540"/>
    </ligand>
</feature>
<evidence type="ECO:0000256" key="8">
    <source>
        <dbReference type="ARBA" id="ARBA00034005"/>
    </source>
</evidence>
<dbReference type="InterPro" id="IPR012340">
    <property type="entry name" value="NA-bd_OB-fold"/>
</dbReference>
<evidence type="ECO:0000259" key="10">
    <source>
        <dbReference type="PROSITE" id="PS50172"/>
    </source>
</evidence>
<comment type="catalytic activity">
    <reaction evidence="8 9">
        <text>NAD(+) + (deoxyribonucleotide)n-3'-hydroxyl + 5'-phospho-(deoxyribonucleotide)m = (deoxyribonucleotide)n+m + AMP + beta-nicotinamide D-nucleotide.</text>
        <dbReference type="EC" id="6.5.1.2"/>
    </reaction>
</comment>
<feature type="binding site" evidence="9">
    <location>
        <begin position="84"/>
        <end position="85"/>
    </location>
    <ligand>
        <name>NAD(+)</name>
        <dbReference type="ChEBI" id="CHEBI:57540"/>
    </ligand>
</feature>
<feature type="binding site" evidence="9">
    <location>
        <position position="186"/>
    </location>
    <ligand>
        <name>NAD(+)</name>
        <dbReference type="ChEBI" id="CHEBI:57540"/>
    </ligand>
</feature>
<evidence type="ECO:0000313" key="11">
    <source>
        <dbReference type="EMBL" id="SSA34442.1"/>
    </source>
</evidence>
<sequence>MTTTDEAVAGYQMTREALQNAAAAYYGGGDVVMSDEQYDRLMADAARFEAQHPEITDPISTQVAAGAGLNQAESTLAHSRPMLSLDNVYSVEEFQAWVDGLAKRIGKPVSDIRLAVEPKLDGLATAIRYVNGRPVAMLKRGDGITGEDATPALADITNLPGVAGDSPVQFRDASGAAFFQFEVRGEVVFTHEDFQAANAARELRGDRPFTNPRNGAAGAVAGAATRDYRLPLRFYAYDVVGLPDASHVDLMVDLADAGFATAASVTGSHSQCDLRDAISEIEAGSPPPGGGSVFTMACDGMVIKADLPSDRAAAGAGPRAPRWAIAYKYPSQEVTSTLLEVTWAVGRTGVIAPRARIEPVECGGTRVEYATLHNPEDIARKGFLIGDPVLVRRAGEVIPRLEAPLVALRDGTQTPIQIPTVCPQCGGPVDDSGARLLCRSGECGLIPALTYAVSRDALDIEGLSVATITRLVESEAFIDLASIFEVGLRPSILIADGGVAPANAPKIVAQIEKAKDAGFARVLTALGLAGTGRSMSRRMAAHFGSMDALLDASPGDLSAVDGLGQTKADSIYRQLAKPGMRNVIQRLAAAGVRMGEAVPETATGASCSGALGSGALDGLAVCVTGSMVGALAGLSRNEVNELIERHGGRAASSVSKSTGLLVAGQKAGSKLVKAESLGVQVVSEDDFAAMLAAI</sequence>
<dbReference type="SMART" id="SM00532">
    <property type="entry name" value="LIGANc"/>
    <property type="match status" value="1"/>
</dbReference>
<keyword evidence="6 9" id="KW-0520">NAD</keyword>
<feature type="binding site" evidence="9">
    <location>
        <position position="422"/>
    </location>
    <ligand>
        <name>Zn(2+)</name>
        <dbReference type="ChEBI" id="CHEBI:29105"/>
    </ligand>
</feature>
<dbReference type="Pfam" id="PF12826">
    <property type="entry name" value="HHH_2"/>
    <property type="match status" value="1"/>
</dbReference>
<dbReference type="PROSITE" id="PS50172">
    <property type="entry name" value="BRCT"/>
    <property type="match status" value="1"/>
</dbReference>
<feature type="domain" description="BRCT" evidence="10">
    <location>
        <begin position="611"/>
        <end position="685"/>
    </location>
</feature>
<keyword evidence="4 9" id="KW-0227">DNA damage</keyword>
<organism evidence="11 12">
    <name type="scientific">Branchiibius hedensis</name>
    <dbReference type="NCBI Taxonomy" id="672460"/>
    <lineage>
        <taxon>Bacteria</taxon>
        <taxon>Bacillati</taxon>
        <taxon>Actinomycetota</taxon>
        <taxon>Actinomycetes</taxon>
        <taxon>Micrococcales</taxon>
        <taxon>Dermacoccaceae</taxon>
        <taxon>Branchiibius</taxon>
    </lineage>
</organism>
<dbReference type="InterPro" id="IPR004150">
    <property type="entry name" value="NAD_DNA_ligase_OB"/>
</dbReference>
<dbReference type="GO" id="GO:0006281">
    <property type="term" value="P:DNA repair"/>
    <property type="evidence" value="ECO:0007669"/>
    <property type="project" value="UniProtKB-KW"/>
</dbReference>